<comment type="caution">
    <text evidence="4">The sequence shown here is derived from an EMBL/GenBank/DDBJ whole genome shotgun (WGS) entry which is preliminary data.</text>
</comment>
<dbReference type="InterPro" id="IPR017871">
    <property type="entry name" value="ABC_transporter-like_CS"/>
</dbReference>
<dbReference type="InterPro" id="IPR039421">
    <property type="entry name" value="Type_1_exporter"/>
</dbReference>
<dbReference type="PROSITE" id="PS50893">
    <property type="entry name" value="ABC_TRANSPORTER_2"/>
    <property type="match status" value="1"/>
</dbReference>
<dbReference type="InterPro" id="IPR003439">
    <property type="entry name" value="ABC_transporter-like_ATP-bd"/>
</dbReference>
<dbReference type="PANTHER" id="PTHR24221">
    <property type="entry name" value="ATP-BINDING CASSETTE SUB-FAMILY B"/>
    <property type="match status" value="1"/>
</dbReference>
<dbReference type="PROSITE" id="PS00211">
    <property type="entry name" value="ABC_TRANSPORTER_1"/>
    <property type="match status" value="1"/>
</dbReference>
<dbReference type="Gene3D" id="3.40.50.300">
    <property type="entry name" value="P-loop containing nucleotide triphosphate hydrolases"/>
    <property type="match status" value="1"/>
</dbReference>
<evidence type="ECO:0000256" key="1">
    <source>
        <dbReference type="ARBA" id="ARBA00022741"/>
    </source>
</evidence>
<feature type="non-terminal residue" evidence="4">
    <location>
        <position position="1"/>
    </location>
</feature>
<evidence type="ECO:0000256" key="2">
    <source>
        <dbReference type="ARBA" id="ARBA00022840"/>
    </source>
</evidence>
<dbReference type="GO" id="GO:0005524">
    <property type="term" value="F:ATP binding"/>
    <property type="evidence" value="ECO:0007669"/>
    <property type="project" value="UniProtKB-KW"/>
</dbReference>
<reference evidence="4 5" key="1">
    <citation type="submission" date="2020-03" db="EMBL/GenBank/DDBJ databases">
        <title>Draft genome of Streptomyces sp. ventii, isolated from the Axial Seamount in the Pacific Ocean, and resequencing of the two type strains Streptomyces lonarensis strain NCL 716 and Streptomyces bohaiensis strain 11A07.</title>
        <authorList>
            <person name="Loughran R.M."/>
            <person name="Pfannmuller K.M."/>
            <person name="Wasson B.J."/>
            <person name="Deadmond M.C."/>
            <person name="Paddock B.E."/>
            <person name="Koyack M.J."/>
            <person name="Gallegos D.A."/>
            <person name="Mitchell E.A."/>
            <person name="Ushijima B."/>
            <person name="Saw J.H."/>
            <person name="Mcphail K.L."/>
            <person name="Videau P."/>
        </authorList>
    </citation>
    <scope>NUCLEOTIDE SEQUENCE [LARGE SCALE GENOMIC DNA]</scope>
    <source>
        <strain evidence="4 5">11A07</strain>
    </source>
</reference>
<dbReference type="CDD" id="cd03228">
    <property type="entry name" value="ABCC_MRP_Like"/>
    <property type="match status" value="1"/>
</dbReference>
<keyword evidence="5" id="KW-1185">Reference proteome</keyword>
<accession>A0ABX1CA64</accession>
<dbReference type="SUPFAM" id="SSF52540">
    <property type="entry name" value="P-loop containing nucleoside triphosphate hydrolases"/>
    <property type="match status" value="1"/>
</dbReference>
<sequence length="345" mass="34749">ALAGWSAARVAALALCGRVPPVALLAATPWLLGQGLTAGALVGALTYLTQSLAPAVHALMTALGTAGGRLLVVLDRFSERPAELPRPRPGAAPGAATAAGAAPAAAGVALRGVRFAYGPAARPVLDGLDLTVAPGEHLAVIGPSGTGKSTLAGILTGDRTPSAGTVAWLRPPGEADGGVPPGVVLLPQQPYVFTGSLRENLEYLRPDAGEAELTAAVDALGMRGTADRIGGLDGEVRPEALSLGERQLIVLARAFVAAPALLVLDEATGRLDAAAEARAETALAARAGTLVVIAHRPASARRAERVLVLDGPRVVLGPPTELAARSPLYRELTGEVAVPPARAGE</sequence>
<name>A0ABX1CA64_9ACTN</name>
<evidence type="ECO:0000313" key="5">
    <source>
        <dbReference type="Proteomes" id="UP000727056"/>
    </source>
</evidence>
<dbReference type="Pfam" id="PF00005">
    <property type="entry name" value="ABC_tran"/>
    <property type="match status" value="1"/>
</dbReference>
<dbReference type="InterPro" id="IPR003593">
    <property type="entry name" value="AAA+_ATPase"/>
</dbReference>
<organism evidence="4 5">
    <name type="scientific">Streptomyces bohaiensis</name>
    <dbReference type="NCBI Taxonomy" id="1431344"/>
    <lineage>
        <taxon>Bacteria</taxon>
        <taxon>Bacillati</taxon>
        <taxon>Actinomycetota</taxon>
        <taxon>Actinomycetes</taxon>
        <taxon>Kitasatosporales</taxon>
        <taxon>Streptomycetaceae</taxon>
        <taxon>Streptomyces</taxon>
    </lineage>
</organism>
<dbReference type="EMBL" id="JAAVJC010000113">
    <property type="protein sequence ID" value="NJQ16022.1"/>
    <property type="molecule type" value="Genomic_DNA"/>
</dbReference>
<keyword evidence="2 4" id="KW-0067">ATP-binding</keyword>
<keyword evidence="1" id="KW-0547">Nucleotide-binding</keyword>
<feature type="domain" description="ABC transporter" evidence="3">
    <location>
        <begin position="108"/>
        <end position="336"/>
    </location>
</feature>
<gene>
    <name evidence="4" type="ORF">HCN52_13965</name>
</gene>
<dbReference type="InterPro" id="IPR027417">
    <property type="entry name" value="P-loop_NTPase"/>
</dbReference>
<evidence type="ECO:0000259" key="3">
    <source>
        <dbReference type="PROSITE" id="PS50893"/>
    </source>
</evidence>
<dbReference type="SMART" id="SM00382">
    <property type="entry name" value="AAA"/>
    <property type="match status" value="1"/>
</dbReference>
<protein>
    <submittedName>
        <fullName evidence="4">ABC transporter ATP-binding protein</fullName>
    </submittedName>
</protein>
<dbReference type="PANTHER" id="PTHR24221:SF654">
    <property type="entry name" value="ATP-BINDING CASSETTE SUB-FAMILY B MEMBER 6"/>
    <property type="match status" value="1"/>
</dbReference>
<evidence type="ECO:0000313" key="4">
    <source>
        <dbReference type="EMBL" id="NJQ16022.1"/>
    </source>
</evidence>
<dbReference type="Proteomes" id="UP000727056">
    <property type="component" value="Unassembled WGS sequence"/>
</dbReference>
<dbReference type="RefSeq" id="WP_168088766.1">
    <property type="nucleotide sequence ID" value="NZ_JAAVJC010000113.1"/>
</dbReference>
<proteinExistence type="predicted"/>